<protein>
    <recommendedName>
        <fullName evidence="6">START domain-containing protein</fullName>
    </recommendedName>
</protein>
<dbReference type="Proteomes" id="UP000631114">
    <property type="component" value="Unassembled WGS sequence"/>
</dbReference>
<accession>A0A835IPV5</accession>
<gene>
    <name evidence="7" type="ORF">IFM89_035158</name>
</gene>
<keyword evidence="3" id="KW-0371">Homeobox</keyword>
<dbReference type="InterPro" id="IPR057993">
    <property type="entry name" value="HD-Zip_IV_C"/>
</dbReference>
<dbReference type="Pfam" id="PF01852">
    <property type="entry name" value="START"/>
    <property type="match status" value="1"/>
</dbReference>
<keyword evidence="4" id="KW-0804">Transcription</keyword>
<dbReference type="AlphaFoldDB" id="A0A835IPV5"/>
<dbReference type="InterPro" id="IPR002913">
    <property type="entry name" value="START_lipid-bd_dom"/>
</dbReference>
<evidence type="ECO:0000313" key="7">
    <source>
        <dbReference type="EMBL" id="KAF9622925.1"/>
    </source>
</evidence>
<keyword evidence="1" id="KW-0805">Transcription regulation</keyword>
<evidence type="ECO:0000259" key="6">
    <source>
        <dbReference type="PROSITE" id="PS50848"/>
    </source>
</evidence>
<dbReference type="PROSITE" id="PS50848">
    <property type="entry name" value="START"/>
    <property type="match status" value="1"/>
</dbReference>
<evidence type="ECO:0000256" key="4">
    <source>
        <dbReference type="ARBA" id="ARBA00023163"/>
    </source>
</evidence>
<evidence type="ECO:0000256" key="1">
    <source>
        <dbReference type="ARBA" id="ARBA00023015"/>
    </source>
</evidence>
<dbReference type="EMBL" id="JADFTS010000002">
    <property type="protein sequence ID" value="KAF9622925.1"/>
    <property type="molecule type" value="Genomic_DNA"/>
</dbReference>
<dbReference type="GO" id="GO:0003677">
    <property type="term" value="F:DNA binding"/>
    <property type="evidence" value="ECO:0007669"/>
    <property type="project" value="UniProtKB-KW"/>
</dbReference>
<keyword evidence="5" id="KW-0539">Nucleus</keyword>
<sequence>MFPCLISKAATVDVLSSGETSTRDGAIQLMFAELQMLTPVVPTREVYFIRYCKQLSPDRWAIVDVSMDKVEDNIDSSLAKYHKRPSGCIIDEKSIGHCRVIWVEHLECHKSAVHTIYRSVVNNGLGFGAKHWMATLQHQCEQLVFFMATNVPTKDSSGVATLAGRKSILKLAQRMTWSFCRAISASSCNTWTKHLTKGGDDLRVASRKNLNDPGEPLGMILCAVSSVWLPVSPHTLFDFLRDETWRNEWDVLSTGSPVQRIANLGKGQDQGNTVTVQAMESKESSMWILQVSSTNTYESMVVYAPVDIAGMQSVMNGCDSSNVPILPSGFSILPDGLETRPTVITTRPEEKSMDGVPY</sequence>
<evidence type="ECO:0000256" key="3">
    <source>
        <dbReference type="ARBA" id="ARBA00023155"/>
    </source>
</evidence>
<dbReference type="GO" id="GO:0008289">
    <property type="term" value="F:lipid binding"/>
    <property type="evidence" value="ECO:0007669"/>
    <property type="project" value="InterPro"/>
</dbReference>
<evidence type="ECO:0000313" key="8">
    <source>
        <dbReference type="Proteomes" id="UP000631114"/>
    </source>
</evidence>
<dbReference type="PANTHER" id="PTHR45654">
    <property type="entry name" value="HOMEOBOX-LEUCINE ZIPPER PROTEIN MERISTEM L1"/>
    <property type="match status" value="1"/>
</dbReference>
<proteinExistence type="predicted"/>
<dbReference type="SUPFAM" id="SSF55961">
    <property type="entry name" value="Bet v1-like"/>
    <property type="match status" value="2"/>
</dbReference>
<dbReference type="InterPro" id="IPR042160">
    <property type="entry name" value="HD-Zip_IV"/>
</dbReference>
<dbReference type="InterPro" id="IPR023393">
    <property type="entry name" value="START-like_dom_sf"/>
</dbReference>
<keyword evidence="8" id="KW-1185">Reference proteome</keyword>
<dbReference type="SMART" id="SM00234">
    <property type="entry name" value="START"/>
    <property type="match status" value="1"/>
</dbReference>
<feature type="domain" description="START" evidence="6">
    <location>
        <begin position="1"/>
        <end position="145"/>
    </location>
</feature>
<dbReference type="PANTHER" id="PTHR45654:SF24">
    <property type="entry name" value="HOMEOBOX-LEUCINE ZIPPER PROTEIN GLABRA 2"/>
    <property type="match status" value="1"/>
</dbReference>
<keyword evidence="2" id="KW-0238">DNA-binding</keyword>
<reference evidence="7 8" key="1">
    <citation type="submission" date="2020-10" db="EMBL/GenBank/DDBJ databases">
        <title>The Coptis chinensis genome and diversification of protoberbering-type alkaloids.</title>
        <authorList>
            <person name="Wang B."/>
            <person name="Shu S."/>
            <person name="Song C."/>
            <person name="Liu Y."/>
        </authorList>
    </citation>
    <scope>NUCLEOTIDE SEQUENCE [LARGE SCALE GENOMIC DNA]</scope>
    <source>
        <strain evidence="7">HL-2020</strain>
        <tissue evidence="7">Leaf</tissue>
    </source>
</reference>
<organism evidence="7 8">
    <name type="scientific">Coptis chinensis</name>
    <dbReference type="NCBI Taxonomy" id="261450"/>
    <lineage>
        <taxon>Eukaryota</taxon>
        <taxon>Viridiplantae</taxon>
        <taxon>Streptophyta</taxon>
        <taxon>Embryophyta</taxon>
        <taxon>Tracheophyta</taxon>
        <taxon>Spermatophyta</taxon>
        <taxon>Magnoliopsida</taxon>
        <taxon>Ranunculales</taxon>
        <taxon>Ranunculaceae</taxon>
        <taxon>Coptidoideae</taxon>
        <taxon>Coptis</taxon>
    </lineage>
</organism>
<dbReference type="Gene3D" id="3.30.530.20">
    <property type="match status" value="1"/>
</dbReference>
<name>A0A835IPV5_9MAGN</name>
<comment type="caution">
    <text evidence="7">The sequence shown here is derived from an EMBL/GenBank/DDBJ whole genome shotgun (WGS) entry which is preliminary data.</text>
</comment>
<evidence type="ECO:0000256" key="5">
    <source>
        <dbReference type="ARBA" id="ARBA00023242"/>
    </source>
</evidence>
<dbReference type="Pfam" id="PF25797">
    <property type="entry name" value="PDF2_C"/>
    <property type="match status" value="1"/>
</dbReference>
<evidence type="ECO:0000256" key="2">
    <source>
        <dbReference type="ARBA" id="ARBA00023125"/>
    </source>
</evidence>
<dbReference type="OrthoDB" id="6159439at2759"/>